<feature type="signal peptide" evidence="2">
    <location>
        <begin position="1"/>
        <end position="19"/>
    </location>
</feature>
<proteinExistence type="predicted"/>
<keyword evidence="4" id="KW-1185">Reference proteome</keyword>
<feature type="transmembrane region" description="Helical" evidence="1">
    <location>
        <begin position="168"/>
        <end position="187"/>
    </location>
</feature>
<keyword evidence="2" id="KW-0732">Signal</keyword>
<reference evidence="3 4" key="1">
    <citation type="submission" date="2024-02" db="EMBL/GenBank/DDBJ databases">
        <title>High-quality chromosome-scale genome assembly of Pensacola bahiagrass (Paspalum notatum Flugge var. saurae).</title>
        <authorList>
            <person name="Vega J.M."/>
            <person name="Podio M."/>
            <person name="Orjuela J."/>
            <person name="Siena L.A."/>
            <person name="Pessino S.C."/>
            <person name="Combes M.C."/>
            <person name="Mariac C."/>
            <person name="Albertini E."/>
            <person name="Pupilli F."/>
            <person name="Ortiz J.P.A."/>
            <person name="Leblanc O."/>
        </authorList>
    </citation>
    <scope>NUCLEOTIDE SEQUENCE [LARGE SCALE GENOMIC DNA]</scope>
    <source>
        <strain evidence="3">R1</strain>
        <tissue evidence="3">Leaf</tissue>
    </source>
</reference>
<evidence type="ECO:0000313" key="4">
    <source>
        <dbReference type="Proteomes" id="UP001341281"/>
    </source>
</evidence>
<organism evidence="3 4">
    <name type="scientific">Paspalum notatum var. saurae</name>
    <dbReference type="NCBI Taxonomy" id="547442"/>
    <lineage>
        <taxon>Eukaryota</taxon>
        <taxon>Viridiplantae</taxon>
        <taxon>Streptophyta</taxon>
        <taxon>Embryophyta</taxon>
        <taxon>Tracheophyta</taxon>
        <taxon>Spermatophyta</taxon>
        <taxon>Magnoliopsida</taxon>
        <taxon>Liliopsida</taxon>
        <taxon>Poales</taxon>
        <taxon>Poaceae</taxon>
        <taxon>PACMAD clade</taxon>
        <taxon>Panicoideae</taxon>
        <taxon>Andropogonodae</taxon>
        <taxon>Paspaleae</taxon>
        <taxon>Paspalinae</taxon>
        <taxon>Paspalum</taxon>
    </lineage>
</organism>
<protein>
    <submittedName>
        <fullName evidence="3">Uncharacterized protein</fullName>
    </submittedName>
</protein>
<keyword evidence="1" id="KW-0472">Membrane</keyword>
<feature type="transmembrane region" description="Helical" evidence="1">
    <location>
        <begin position="481"/>
        <end position="503"/>
    </location>
</feature>
<evidence type="ECO:0000256" key="2">
    <source>
        <dbReference type="SAM" id="SignalP"/>
    </source>
</evidence>
<keyword evidence="1" id="KW-0812">Transmembrane</keyword>
<sequence>MTQQCSSVHLLHLALLCGAVVDRGHVGVVFRSGVLVDVEAELEHPVDPGGERVGVVEAEPRCEQRGLEEQEDEVPDGLVVPVCLRALPELLHDAVVRVDLHGLLGRHVRAHAAVAQRLRLHDPLHVGRPPVLAGDEAAGRVDDAVRHDHLLHAVAEDVLDHLAQLLELFLPLLAPLLGLLVFFFLQLEAFLGGGHQLLAVVLLELSHGVLVDGVHHEEHLVALLLEPLQERRVLHGLSTLAGDVVDVLLPWLHPRDVVLEAGHLLAALRRVVPQQVRELGAVLRVLVDPQLDVLGEGVVELAVIVLAILRDVEEHLDALLHQVLADDLEDLVLLQRLAGDVEGQVVGVDDALDEAQPLGDELLAVVHDEDAADVELDVVELLAGVEEVERRAAGHEEDGLELQLPLHREVLHGEVVLPVVGQRLVEGRVLLACDLLRLPQPDRLLLVDLHPLVRHLLHLLLLLLVLLVGAAVVVVELLDLALLDLLAFLGGFILIFVVADLLLGGLLGPEIDRIADELGVLLDEVLEAALLQVLELVVLEEERDLGAPPEALPGGVERDGEGATGLRLPHVLLVVVVLGGDHHPVRDEVGGVEADAELADHGHVGGAGRQRLHELLGARPRDRAQVVHKVGFGHPHAGVDDGEGLGGLVGDQPDEQLRLRVQLALVRQALETDLVKRLQSIGITFIDAMDQ</sequence>
<evidence type="ECO:0000313" key="3">
    <source>
        <dbReference type="EMBL" id="WVZ83180.1"/>
    </source>
</evidence>
<evidence type="ECO:0000256" key="1">
    <source>
        <dbReference type="SAM" id="Phobius"/>
    </source>
</evidence>
<dbReference type="EMBL" id="CP144751">
    <property type="protein sequence ID" value="WVZ83180.1"/>
    <property type="molecule type" value="Genomic_DNA"/>
</dbReference>
<keyword evidence="1" id="KW-1133">Transmembrane helix</keyword>
<feature type="chain" id="PRO_5042855843" evidence="2">
    <location>
        <begin position="20"/>
        <end position="691"/>
    </location>
</feature>
<gene>
    <name evidence="3" type="ORF">U9M48_030351</name>
</gene>
<name>A0AAQ3U4R0_PASNO</name>
<feature type="transmembrane region" description="Helical" evidence="1">
    <location>
        <begin position="456"/>
        <end position="475"/>
    </location>
</feature>
<dbReference type="AlphaFoldDB" id="A0AAQ3U4R0"/>
<accession>A0AAQ3U4R0</accession>
<dbReference type="Proteomes" id="UP001341281">
    <property type="component" value="Chromosome 07"/>
</dbReference>